<proteinExistence type="predicted"/>
<dbReference type="Proteomes" id="UP001497700">
    <property type="component" value="Unassembled WGS sequence"/>
</dbReference>
<name>A0ACB9YI59_9PEZI</name>
<keyword evidence="2" id="KW-1185">Reference proteome</keyword>
<sequence>MADNSYDGLQVANLRVTLQVGERRFTTLRDTLRSESSYFAARLSSRWNDTDEDGSYFIDADPAMFEHVLRYLRSGNFPVFFNASTQTFDHAKYISLLSEARYFGIPRLEEWIEKDRYLDIVQIKKSTTVVPDIDLLESGCLNKTMRANTRIDFSITWDTERVYVCPRNILAHSGDQTKCGQACEKARARVGDGVTFEDRPFLRAVITETKMSLNLAACMGN</sequence>
<comment type="caution">
    <text evidence="1">The sequence shown here is derived from an EMBL/GenBank/DDBJ whole genome shotgun (WGS) entry which is preliminary data.</text>
</comment>
<reference evidence="1 2" key="1">
    <citation type="journal article" date="2022" name="New Phytol.">
        <title>Ecological generalism drives hyperdiversity of secondary metabolite gene clusters in xylarialean endophytes.</title>
        <authorList>
            <person name="Franco M.E.E."/>
            <person name="Wisecaver J.H."/>
            <person name="Arnold A.E."/>
            <person name="Ju Y.M."/>
            <person name="Slot J.C."/>
            <person name="Ahrendt S."/>
            <person name="Moore L.P."/>
            <person name="Eastman K.E."/>
            <person name="Scott K."/>
            <person name="Konkel Z."/>
            <person name="Mondo S.J."/>
            <person name="Kuo A."/>
            <person name="Hayes R.D."/>
            <person name="Haridas S."/>
            <person name="Andreopoulos B."/>
            <person name="Riley R."/>
            <person name="LaButti K."/>
            <person name="Pangilinan J."/>
            <person name="Lipzen A."/>
            <person name="Amirebrahimi M."/>
            <person name="Yan J."/>
            <person name="Adam C."/>
            <person name="Keymanesh K."/>
            <person name="Ng V."/>
            <person name="Louie K."/>
            <person name="Northen T."/>
            <person name="Drula E."/>
            <person name="Henrissat B."/>
            <person name="Hsieh H.M."/>
            <person name="Youens-Clark K."/>
            <person name="Lutzoni F."/>
            <person name="Miadlikowska J."/>
            <person name="Eastwood D.C."/>
            <person name="Hamelin R.C."/>
            <person name="Grigoriev I.V."/>
            <person name="U'Ren J.M."/>
        </authorList>
    </citation>
    <scope>NUCLEOTIDE SEQUENCE [LARGE SCALE GENOMIC DNA]</scope>
    <source>
        <strain evidence="1 2">CBS 119005</strain>
    </source>
</reference>
<accession>A0ACB9YI59</accession>
<dbReference type="EMBL" id="MU393658">
    <property type="protein sequence ID" value="KAI4859087.1"/>
    <property type="molecule type" value="Genomic_DNA"/>
</dbReference>
<evidence type="ECO:0000313" key="2">
    <source>
        <dbReference type="Proteomes" id="UP001497700"/>
    </source>
</evidence>
<evidence type="ECO:0000313" key="1">
    <source>
        <dbReference type="EMBL" id="KAI4859087.1"/>
    </source>
</evidence>
<protein>
    <submittedName>
        <fullName evidence="1">BTB/POZ protein</fullName>
    </submittedName>
</protein>
<organism evidence="1 2">
    <name type="scientific">Hypoxylon rubiginosum</name>
    <dbReference type="NCBI Taxonomy" id="110542"/>
    <lineage>
        <taxon>Eukaryota</taxon>
        <taxon>Fungi</taxon>
        <taxon>Dikarya</taxon>
        <taxon>Ascomycota</taxon>
        <taxon>Pezizomycotina</taxon>
        <taxon>Sordariomycetes</taxon>
        <taxon>Xylariomycetidae</taxon>
        <taxon>Xylariales</taxon>
        <taxon>Hypoxylaceae</taxon>
        <taxon>Hypoxylon</taxon>
    </lineage>
</organism>
<gene>
    <name evidence="1" type="ORF">F4820DRAFT_184000</name>
</gene>